<sequence length="283" mass="30448">MKRKSSFLSVLKRSLVLACILSLFSFSTYSVSASFEQVLKPKIVFFKASKNNIEAGESVTLSWNVLNAYKVDILGIEKVVECVWPIVGKTDVQPSLTTTYILKATGIGGTVSASVTVNVNEKTSPAVINSFSVSEDEILEGDSTTLTWDVSDAISVTINGSEVEAKGSLEVELSETTTYVLEAIGTDKLPVTKSVTVKVILNPVIKSFTATETEVEKGTLVILEWDTENAVSCEIVTDDGLILADRPADGQIGITPNSTKTYTLIAYNEKNVSTKSSITIVVE</sequence>
<evidence type="ECO:0000256" key="1">
    <source>
        <dbReference type="SAM" id="SignalP"/>
    </source>
</evidence>
<dbReference type="RefSeq" id="WP_058258582.1">
    <property type="nucleotide sequence ID" value="NZ_LN879430.1"/>
</dbReference>
<organism evidence="2 3">
    <name type="scientific">Herbinix luporum</name>
    <dbReference type="NCBI Taxonomy" id="1679721"/>
    <lineage>
        <taxon>Bacteria</taxon>
        <taxon>Bacillati</taxon>
        <taxon>Bacillota</taxon>
        <taxon>Clostridia</taxon>
        <taxon>Lachnospirales</taxon>
        <taxon>Lachnospiraceae</taxon>
        <taxon>Herbinix</taxon>
    </lineage>
</organism>
<gene>
    <name evidence="2" type="ORF">SD1D_1779</name>
</gene>
<dbReference type="OrthoDB" id="51164at2"/>
<name>A0A0K8J793_9FIRM</name>
<reference evidence="3" key="1">
    <citation type="submission" date="2015-09" db="EMBL/GenBank/DDBJ databases">
        <authorList>
            <person name="Wibberg D."/>
        </authorList>
    </citation>
    <scope>NUCLEOTIDE SEQUENCE [LARGE SCALE GENOMIC DNA]</scope>
    <source>
        <strain evidence="3">SD1D</strain>
    </source>
</reference>
<dbReference type="KEGG" id="hsd:SD1D_1779"/>
<evidence type="ECO:0008006" key="4">
    <source>
        <dbReference type="Google" id="ProtNLM"/>
    </source>
</evidence>
<proteinExistence type="predicted"/>
<dbReference type="AlphaFoldDB" id="A0A0K8J793"/>
<dbReference type="EMBL" id="LN879430">
    <property type="protein sequence ID" value="CUH93324.1"/>
    <property type="molecule type" value="Genomic_DNA"/>
</dbReference>
<protein>
    <recommendedName>
        <fullName evidence="4">Secreted protein</fullName>
    </recommendedName>
</protein>
<dbReference type="Proteomes" id="UP000196053">
    <property type="component" value="Chromosome I"/>
</dbReference>
<keyword evidence="1" id="KW-0732">Signal</keyword>
<keyword evidence="3" id="KW-1185">Reference proteome</keyword>
<evidence type="ECO:0000313" key="2">
    <source>
        <dbReference type="EMBL" id="CUH93324.1"/>
    </source>
</evidence>
<feature type="signal peptide" evidence="1">
    <location>
        <begin position="1"/>
        <end position="33"/>
    </location>
</feature>
<evidence type="ECO:0000313" key="3">
    <source>
        <dbReference type="Proteomes" id="UP000196053"/>
    </source>
</evidence>
<feature type="chain" id="PRO_5039472643" description="Secreted protein" evidence="1">
    <location>
        <begin position="34"/>
        <end position="283"/>
    </location>
</feature>
<accession>A0A0K8J793</accession>